<dbReference type="AlphaFoldDB" id="A0A6J8AYL2"/>
<organism evidence="5 6">
    <name type="scientific">Mytilus coruscus</name>
    <name type="common">Sea mussel</name>
    <dbReference type="NCBI Taxonomy" id="42192"/>
    <lineage>
        <taxon>Eukaryota</taxon>
        <taxon>Metazoa</taxon>
        <taxon>Spiralia</taxon>
        <taxon>Lophotrochozoa</taxon>
        <taxon>Mollusca</taxon>
        <taxon>Bivalvia</taxon>
        <taxon>Autobranchia</taxon>
        <taxon>Pteriomorphia</taxon>
        <taxon>Mytilida</taxon>
        <taxon>Mytiloidea</taxon>
        <taxon>Mytilidae</taxon>
        <taxon>Mytilinae</taxon>
        <taxon>Mytilus</taxon>
    </lineage>
</organism>
<dbReference type="PROSITE" id="PS51741">
    <property type="entry name" value="F_BAR"/>
    <property type="match status" value="1"/>
</dbReference>
<keyword evidence="6" id="KW-1185">Reference proteome</keyword>
<reference evidence="5 6" key="1">
    <citation type="submission" date="2020-06" db="EMBL/GenBank/DDBJ databases">
        <authorList>
            <person name="Li R."/>
            <person name="Bekaert M."/>
        </authorList>
    </citation>
    <scope>NUCLEOTIDE SEQUENCE [LARGE SCALE GENOMIC DNA]</scope>
    <source>
        <strain evidence="6">wild</strain>
    </source>
</reference>
<dbReference type="SUPFAM" id="SSF50044">
    <property type="entry name" value="SH3-domain"/>
    <property type="match status" value="1"/>
</dbReference>
<proteinExistence type="predicted"/>
<name>A0A6J8AYL2_MYTCO</name>
<feature type="coiled-coil region" evidence="2">
    <location>
        <begin position="171"/>
        <end position="205"/>
    </location>
</feature>
<dbReference type="GO" id="GO:0005737">
    <property type="term" value="C:cytoplasm"/>
    <property type="evidence" value="ECO:0007669"/>
    <property type="project" value="TreeGrafter"/>
</dbReference>
<evidence type="ECO:0000256" key="3">
    <source>
        <dbReference type="SAM" id="MobiDB-lite"/>
    </source>
</evidence>
<dbReference type="PANTHER" id="PTHR23065">
    <property type="entry name" value="PROLINE-SERINE-THREONINE PHOSPHATASE INTERACTING PROTEIN 1"/>
    <property type="match status" value="1"/>
</dbReference>
<dbReference type="GO" id="GO:0051015">
    <property type="term" value="F:actin filament binding"/>
    <property type="evidence" value="ECO:0007669"/>
    <property type="project" value="TreeGrafter"/>
</dbReference>
<keyword evidence="1 2" id="KW-0175">Coiled coil</keyword>
<evidence type="ECO:0000313" key="6">
    <source>
        <dbReference type="Proteomes" id="UP000507470"/>
    </source>
</evidence>
<dbReference type="PANTHER" id="PTHR23065:SF61">
    <property type="entry name" value="PROLINE-SERINE-THREONINE PHOSPHATASE-INTERACTING PROTEIN 2-LIKE"/>
    <property type="match status" value="1"/>
</dbReference>
<dbReference type="GO" id="GO:0005886">
    <property type="term" value="C:plasma membrane"/>
    <property type="evidence" value="ECO:0007669"/>
    <property type="project" value="TreeGrafter"/>
</dbReference>
<dbReference type="SMART" id="SM00055">
    <property type="entry name" value="FCH"/>
    <property type="match status" value="1"/>
</dbReference>
<dbReference type="Gene3D" id="1.20.1270.60">
    <property type="entry name" value="Arfaptin homology (AH) domain/BAR domain"/>
    <property type="match status" value="1"/>
</dbReference>
<gene>
    <name evidence="5" type="ORF">MCOR_12998</name>
</gene>
<dbReference type="Gene3D" id="2.30.30.40">
    <property type="entry name" value="SH3 Domains"/>
    <property type="match status" value="1"/>
</dbReference>
<feature type="region of interest" description="Disordered" evidence="3">
    <location>
        <begin position="290"/>
        <end position="344"/>
    </location>
</feature>
<dbReference type="Proteomes" id="UP000507470">
    <property type="component" value="Unassembled WGS sequence"/>
</dbReference>
<dbReference type="GO" id="GO:0030041">
    <property type="term" value="P:actin filament polymerization"/>
    <property type="evidence" value="ECO:0007669"/>
    <property type="project" value="TreeGrafter"/>
</dbReference>
<dbReference type="EMBL" id="CACVKT020002176">
    <property type="protein sequence ID" value="CAC5376288.1"/>
    <property type="molecule type" value="Genomic_DNA"/>
</dbReference>
<sequence length="449" mass="51920">MTRLKFVDGFWDADFLGVRGYEVLCQRLKSGKKMCKEIDEFLKERIKAEQAYSKALSIAVKKIGNPEEMGDLGKSLLQLQRETEKISVVHDSAAKQFLSLERELTEFSADQNSKRHVTDENVRKSNQLKQQSYKHTMSMKEKYTQRCREKDNAEEAFNNAKQSVTVKTKDLDKMEKIKEKSIETMEQADQSYKSSIEALENARTQWEKDMENTCFVFENLEEARIELLRDLIWKCTNIDSQTCVDHDQCAENVRQMLELCDIDKELREFIDRHKTGSERPAEVFYENYYAKKGSSGHDQTRQNDKTTLSRRPPERIPQDLPKQPRVRPPPARPTEQPKPMERITTKEQCLISFDDDITSSGYSSISDVRPKRGSNITEAGYSDVHDVMPERAQVRIQRPYTSKSPSEHNVQVGEVVEIVREMPGNSVQIVKNGRIGLIPKQCIQMMAYV</sequence>
<dbReference type="InterPro" id="IPR036028">
    <property type="entry name" value="SH3-like_dom_sf"/>
</dbReference>
<evidence type="ECO:0000256" key="1">
    <source>
        <dbReference type="PROSITE-ProRule" id="PRU01077"/>
    </source>
</evidence>
<dbReference type="InterPro" id="IPR031160">
    <property type="entry name" value="F_BAR_dom"/>
</dbReference>
<dbReference type="InterPro" id="IPR001060">
    <property type="entry name" value="FCH_dom"/>
</dbReference>
<dbReference type="SUPFAM" id="SSF103657">
    <property type="entry name" value="BAR/IMD domain-like"/>
    <property type="match status" value="1"/>
</dbReference>
<dbReference type="OrthoDB" id="10255964at2759"/>
<feature type="domain" description="F-BAR" evidence="4">
    <location>
        <begin position="4"/>
        <end position="265"/>
    </location>
</feature>
<evidence type="ECO:0000313" key="5">
    <source>
        <dbReference type="EMBL" id="CAC5376288.1"/>
    </source>
</evidence>
<dbReference type="InterPro" id="IPR027267">
    <property type="entry name" value="AH/BAR_dom_sf"/>
</dbReference>
<dbReference type="GO" id="GO:0005884">
    <property type="term" value="C:actin filament"/>
    <property type="evidence" value="ECO:0007669"/>
    <property type="project" value="TreeGrafter"/>
</dbReference>
<protein>
    <submittedName>
        <fullName evidence="5">PSTPIP1</fullName>
    </submittedName>
</protein>
<evidence type="ECO:0000256" key="2">
    <source>
        <dbReference type="SAM" id="Coils"/>
    </source>
</evidence>
<evidence type="ECO:0000259" key="4">
    <source>
        <dbReference type="PROSITE" id="PS51741"/>
    </source>
</evidence>
<accession>A0A6J8AYL2</accession>
<dbReference type="Pfam" id="PF00611">
    <property type="entry name" value="FCH"/>
    <property type="match status" value="1"/>
</dbReference>